<dbReference type="InterPro" id="IPR014284">
    <property type="entry name" value="RNA_pol_sigma-70_dom"/>
</dbReference>
<dbReference type="InterPro" id="IPR014322">
    <property type="entry name" value="RNA_pol_sigma-B/F/G"/>
</dbReference>
<keyword evidence="1" id="KW-0805">Transcription regulation</keyword>
<dbReference type="NCBIfam" id="TIGR02937">
    <property type="entry name" value="sigma70-ECF"/>
    <property type="match status" value="1"/>
</dbReference>
<dbReference type="InterPro" id="IPR036388">
    <property type="entry name" value="WH-like_DNA-bd_sf"/>
</dbReference>
<name>A0ABW5HB65_9PSEU</name>
<feature type="domain" description="RNA polymerase sigma-70 region 4" evidence="7">
    <location>
        <begin position="208"/>
        <end position="257"/>
    </location>
</feature>
<evidence type="ECO:0000259" key="5">
    <source>
        <dbReference type="Pfam" id="PF04539"/>
    </source>
</evidence>
<keyword evidence="2" id="KW-0731">Sigma factor</keyword>
<dbReference type="EMBL" id="JBHUKS010000016">
    <property type="protein sequence ID" value="MFD2470384.1"/>
    <property type="molecule type" value="Genomic_DNA"/>
</dbReference>
<evidence type="ECO:0000256" key="1">
    <source>
        <dbReference type="ARBA" id="ARBA00023015"/>
    </source>
</evidence>
<dbReference type="CDD" id="cd06171">
    <property type="entry name" value="Sigma70_r4"/>
    <property type="match status" value="1"/>
</dbReference>
<dbReference type="SUPFAM" id="SSF88659">
    <property type="entry name" value="Sigma3 and sigma4 domains of RNA polymerase sigma factors"/>
    <property type="match status" value="2"/>
</dbReference>
<proteinExistence type="predicted"/>
<dbReference type="PRINTS" id="PR00046">
    <property type="entry name" value="SIGMA70FCT"/>
</dbReference>
<dbReference type="Proteomes" id="UP001597483">
    <property type="component" value="Unassembled WGS sequence"/>
</dbReference>
<dbReference type="RefSeq" id="WP_378307580.1">
    <property type="nucleotide sequence ID" value="NZ_JBHUKS010000016.1"/>
</dbReference>
<organism evidence="8 9">
    <name type="scientific">Amycolatopsis silviterrae</name>
    <dbReference type="NCBI Taxonomy" id="1656914"/>
    <lineage>
        <taxon>Bacteria</taxon>
        <taxon>Bacillati</taxon>
        <taxon>Actinomycetota</taxon>
        <taxon>Actinomycetes</taxon>
        <taxon>Pseudonocardiales</taxon>
        <taxon>Pseudonocardiaceae</taxon>
        <taxon>Amycolatopsis</taxon>
    </lineage>
</organism>
<dbReference type="InterPro" id="IPR007630">
    <property type="entry name" value="RNA_pol_sigma70_r4"/>
</dbReference>
<keyword evidence="4" id="KW-0804">Transcription</keyword>
<evidence type="ECO:0000259" key="6">
    <source>
        <dbReference type="Pfam" id="PF04542"/>
    </source>
</evidence>
<dbReference type="Pfam" id="PF04545">
    <property type="entry name" value="Sigma70_r4"/>
    <property type="match status" value="1"/>
</dbReference>
<dbReference type="PANTHER" id="PTHR30385">
    <property type="entry name" value="SIGMA FACTOR F FLAGELLAR"/>
    <property type="match status" value="1"/>
</dbReference>
<keyword evidence="9" id="KW-1185">Reference proteome</keyword>
<evidence type="ECO:0000259" key="7">
    <source>
        <dbReference type="Pfam" id="PF04545"/>
    </source>
</evidence>
<evidence type="ECO:0000256" key="3">
    <source>
        <dbReference type="ARBA" id="ARBA00023125"/>
    </source>
</evidence>
<evidence type="ECO:0000256" key="4">
    <source>
        <dbReference type="ARBA" id="ARBA00023163"/>
    </source>
</evidence>
<dbReference type="InterPro" id="IPR000943">
    <property type="entry name" value="RNA_pol_sigma70"/>
</dbReference>
<evidence type="ECO:0000313" key="9">
    <source>
        <dbReference type="Proteomes" id="UP001597483"/>
    </source>
</evidence>
<dbReference type="InterPro" id="IPR007624">
    <property type="entry name" value="RNA_pol_sigma70_r3"/>
</dbReference>
<accession>A0ABW5HB65</accession>
<dbReference type="Pfam" id="PF04542">
    <property type="entry name" value="Sigma70_r2"/>
    <property type="match status" value="1"/>
</dbReference>
<sequence length="268" mass="30434">MTAATMTRTRRSDDYRHCAAWFEEIRHLAEDTGEHARLRRRLIEEHLPLAEHIARRFARRGQPSEDLLQVARIGLINAVDRYDPARQSDFVAFAVPTVMGEVRRYFRDHTWSVRVPRRLKELHLTLGQAATDLGQRFGRAPTARELAEHLGLGLDEVAEALHAGNAYQAASIDYPAHDDTGSLALADTLGENDPEIEKLEDRETLKPLLRNLPERERAIVVMRFFSNMTQSQIAERVGLSQMQVSRLLARTLSTLREQLTEAAAPSVR</sequence>
<comment type="caution">
    <text evidence="8">The sequence shown here is derived from an EMBL/GenBank/DDBJ whole genome shotgun (WGS) entry which is preliminary data.</text>
</comment>
<reference evidence="9" key="1">
    <citation type="journal article" date="2019" name="Int. J. Syst. Evol. Microbiol.">
        <title>The Global Catalogue of Microorganisms (GCM) 10K type strain sequencing project: providing services to taxonomists for standard genome sequencing and annotation.</title>
        <authorList>
            <consortium name="The Broad Institute Genomics Platform"/>
            <consortium name="The Broad Institute Genome Sequencing Center for Infectious Disease"/>
            <person name="Wu L."/>
            <person name="Ma J."/>
        </authorList>
    </citation>
    <scope>NUCLEOTIDE SEQUENCE [LARGE SCALE GENOMIC DNA]</scope>
    <source>
        <strain evidence="9">CGMCC 4.7641</strain>
    </source>
</reference>
<dbReference type="InterPro" id="IPR013324">
    <property type="entry name" value="RNA_pol_sigma_r3/r4-like"/>
</dbReference>
<evidence type="ECO:0000313" key="8">
    <source>
        <dbReference type="EMBL" id="MFD2470384.1"/>
    </source>
</evidence>
<protein>
    <submittedName>
        <fullName evidence="8">SigB/SigF/SigG family RNA polymerase sigma factor</fullName>
    </submittedName>
</protein>
<feature type="domain" description="RNA polymerase sigma-70 region 3" evidence="5">
    <location>
        <begin position="127"/>
        <end position="188"/>
    </location>
</feature>
<dbReference type="Pfam" id="PF04539">
    <property type="entry name" value="Sigma70_r3"/>
    <property type="match status" value="1"/>
</dbReference>
<dbReference type="SUPFAM" id="SSF88946">
    <property type="entry name" value="Sigma2 domain of RNA polymerase sigma factors"/>
    <property type="match status" value="1"/>
</dbReference>
<dbReference type="PANTHER" id="PTHR30385:SF4">
    <property type="entry name" value="RNA POLYMERASE SIGMA-E FACTOR"/>
    <property type="match status" value="1"/>
</dbReference>
<keyword evidence="3" id="KW-0238">DNA-binding</keyword>
<dbReference type="InterPro" id="IPR007627">
    <property type="entry name" value="RNA_pol_sigma70_r2"/>
</dbReference>
<evidence type="ECO:0000256" key="2">
    <source>
        <dbReference type="ARBA" id="ARBA00023082"/>
    </source>
</evidence>
<dbReference type="InterPro" id="IPR013325">
    <property type="entry name" value="RNA_pol_sigma_r2"/>
</dbReference>
<feature type="domain" description="RNA polymerase sigma-70 region 2" evidence="6">
    <location>
        <begin position="42"/>
        <end position="111"/>
    </location>
</feature>
<dbReference type="NCBIfam" id="TIGR02980">
    <property type="entry name" value="SigBFG"/>
    <property type="match status" value="1"/>
</dbReference>
<gene>
    <name evidence="8" type="ORF">ACFSVL_23550</name>
</gene>
<dbReference type="Gene3D" id="1.10.10.10">
    <property type="entry name" value="Winged helix-like DNA-binding domain superfamily/Winged helix DNA-binding domain"/>
    <property type="match status" value="2"/>
</dbReference>
<dbReference type="Gene3D" id="1.20.120.1810">
    <property type="match status" value="1"/>
</dbReference>